<dbReference type="InterPro" id="IPR052711">
    <property type="entry name" value="Zinc_ADH-like"/>
</dbReference>
<dbReference type="Pfam" id="PF08240">
    <property type="entry name" value="ADH_N"/>
    <property type="match status" value="1"/>
</dbReference>
<evidence type="ECO:0000259" key="1">
    <source>
        <dbReference type="SMART" id="SM00829"/>
    </source>
</evidence>
<dbReference type="EMBL" id="KK088414">
    <property type="protein sequence ID" value="EYE98177.1"/>
    <property type="molecule type" value="Genomic_DNA"/>
</dbReference>
<protein>
    <submittedName>
        <fullName evidence="2">NAD(P)-binding protein</fullName>
    </submittedName>
</protein>
<dbReference type="SUPFAM" id="SSF50129">
    <property type="entry name" value="GroES-like"/>
    <property type="match status" value="1"/>
</dbReference>
<dbReference type="PANTHER" id="PTHR45033:SF2">
    <property type="entry name" value="ZINC-TYPE ALCOHOL DEHYDROGENASE-LIKE PROTEIN C1773.06C"/>
    <property type="match status" value="1"/>
</dbReference>
<feature type="domain" description="Enoyl reductase (ER)" evidence="1">
    <location>
        <begin position="13"/>
        <end position="343"/>
    </location>
</feature>
<dbReference type="InterPro" id="IPR036291">
    <property type="entry name" value="NAD(P)-bd_dom_sf"/>
</dbReference>
<dbReference type="AlphaFoldDB" id="A0A017SMK4"/>
<dbReference type="OrthoDB" id="3509362at2759"/>
<dbReference type="Proteomes" id="UP000019804">
    <property type="component" value="Unassembled WGS sequence"/>
</dbReference>
<dbReference type="SUPFAM" id="SSF51735">
    <property type="entry name" value="NAD(P)-binding Rossmann-fold domains"/>
    <property type="match status" value="1"/>
</dbReference>
<keyword evidence="3" id="KW-1185">Reference proteome</keyword>
<dbReference type="Gene3D" id="3.90.180.10">
    <property type="entry name" value="Medium-chain alcohol dehydrogenases, catalytic domain"/>
    <property type="match status" value="1"/>
</dbReference>
<dbReference type="PANTHER" id="PTHR45033">
    <property type="match status" value="1"/>
</dbReference>
<dbReference type="InterPro" id="IPR020843">
    <property type="entry name" value="ER"/>
</dbReference>
<dbReference type="GO" id="GO:0016491">
    <property type="term" value="F:oxidoreductase activity"/>
    <property type="evidence" value="ECO:0007669"/>
    <property type="project" value="InterPro"/>
</dbReference>
<dbReference type="InterPro" id="IPR011032">
    <property type="entry name" value="GroES-like_sf"/>
</dbReference>
<gene>
    <name evidence="2" type="ORF">EURHEDRAFT_409507</name>
</gene>
<dbReference type="STRING" id="1388766.A0A017SMK4"/>
<sequence length="345" mass="36740">MSTQTVLRLTAQDTWEKLAEYQESIPSASKHEVLIKIRSVALNFRDVAISTGKYPFTVKDQVVLGSDAAGDVVGVGEGVLGFSQGDKVIITFDPATLYGPMKSWTTGLGGPVDGVLREYISVPAHAVVKLPETSTLSYSQWASMVCTGATAWNSLYGIAPLKPGQTVLFQGTGGVSTTGLVLAKAAGARTIITSSSDEKLKYVKEKYGVDHTINYKKTPDWAAEAQKITDGQGVDFILENGGSGTIKQSIEAIAYGGVISVIGFLSSAPQEEMPDVAILALSKGAVVRGIMVSSKQQLEEAVRFVGVHDLPLPVEKSFKFGRDSVVQAFNYLTGGQHIGKICIEF</sequence>
<dbReference type="InterPro" id="IPR013154">
    <property type="entry name" value="ADH-like_N"/>
</dbReference>
<dbReference type="Pfam" id="PF00107">
    <property type="entry name" value="ADH_zinc_N"/>
    <property type="match status" value="1"/>
</dbReference>
<evidence type="ECO:0000313" key="3">
    <source>
        <dbReference type="Proteomes" id="UP000019804"/>
    </source>
</evidence>
<evidence type="ECO:0000313" key="2">
    <source>
        <dbReference type="EMBL" id="EYE98177.1"/>
    </source>
</evidence>
<dbReference type="SMART" id="SM00829">
    <property type="entry name" value="PKS_ER"/>
    <property type="match status" value="1"/>
</dbReference>
<dbReference type="InterPro" id="IPR013149">
    <property type="entry name" value="ADH-like_C"/>
</dbReference>
<name>A0A017SMK4_ASPRC</name>
<reference evidence="3" key="1">
    <citation type="journal article" date="2014" name="Nat. Commun.">
        <title>Genomic adaptations of the halophilic Dead Sea filamentous fungus Eurotium rubrum.</title>
        <authorList>
            <person name="Kis-Papo T."/>
            <person name="Weig A.R."/>
            <person name="Riley R."/>
            <person name="Persoh D."/>
            <person name="Salamov A."/>
            <person name="Sun H."/>
            <person name="Lipzen A."/>
            <person name="Wasser S.P."/>
            <person name="Rambold G."/>
            <person name="Grigoriev I.V."/>
            <person name="Nevo E."/>
        </authorList>
    </citation>
    <scope>NUCLEOTIDE SEQUENCE [LARGE SCALE GENOMIC DNA]</scope>
    <source>
        <strain evidence="3">CBS 135680</strain>
    </source>
</reference>
<dbReference type="GeneID" id="63696215"/>
<dbReference type="Gene3D" id="3.40.50.720">
    <property type="entry name" value="NAD(P)-binding Rossmann-like Domain"/>
    <property type="match status" value="1"/>
</dbReference>
<dbReference type="CDD" id="cd08276">
    <property type="entry name" value="MDR7"/>
    <property type="match status" value="1"/>
</dbReference>
<organism evidence="2 3">
    <name type="scientific">Aspergillus ruber (strain CBS 135680)</name>
    <dbReference type="NCBI Taxonomy" id="1388766"/>
    <lineage>
        <taxon>Eukaryota</taxon>
        <taxon>Fungi</taxon>
        <taxon>Dikarya</taxon>
        <taxon>Ascomycota</taxon>
        <taxon>Pezizomycotina</taxon>
        <taxon>Eurotiomycetes</taxon>
        <taxon>Eurotiomycetidae</taxon>
        <taxon>Eurotiales</taxon>
        <taxon>Aspergillaceae</taxon>
        <taxon>Aspergillus</taxon>
        <taxon>Aspergillus subgen. Aspergillus</taxon>
    </lineage>
</organism>
<proteinExistence type="predicted"/>
<dbReference type="HOGENOM" id="CLU_026673_3_4_1"/>
<dbReference type="RefSeq" id="XP_040641865.1">
    <property type="nucleotide sequence ID" value="XM_040781091.1"/>
</dbReference>
<accession>A0A017SMK4</accession>